<evidence type="ECO:0000313" key="2">
    <source>
        <dbReference type="Proteomes" id="UP000182471"/>
    </source>
</evidence>
<dbReference type="PANTHER" id="PTHR43434">
    <property type="entry name" value="PHOSPHOGLYCOLATE PHOSPHATASE"/>
    <property type="match status" value="1"/>
</dbReference>
<dbReference type="GO" id="GO:0005829">
    <property type="term" value="C:cytosol"/>
    <property type="evidence" value="ECO:0007669"/>
    <property type="project" value="TreeGrafter"/>
</dbReference>
<dbReference type="InterPro" id="IPR006439">
    <property type="entry name" value="HAD-SF_hydro_IA"/>
</dbReference>
<dbReference type="InterPro" id="IPR050155">
    <property type="entry name" value="HAD-like_hydrolase_sf"/>
</dbReference>
<dbReference type="InterPro" id="IPR023214">
    <property type="entry name" value="HAD_sf"/>
</dbReference>
<proteinExistence type="predicted"/>
<dbReference type="NCBIfam" id="TIGR01509">
    <property type="entry name" value="HAD-SF-IA-v3"/>
    <property type="match status" value="1"/>
</dbReference>
<dbReference type="GO" id="GO:0006281">
    <property type="term" value="P:DNA repair"/>
    <property type="evidence" value="ECO:0007669"/>
    <property type="project" value="TreeGrafter"/>
</dbReference>
<dbReference type="Gene3D" id="3.40.50.1000">
    <property type="entry name" value="HAD superfamily/HAD-like"/>
    <property type="match status" value="1"/>
</dbReference>
<dbReference type="PANTHER" id="PTHR43434:SF1">
    <property type="entry name" value="PHOSPHOGLYCOLATE PHOSPHATASE"/>
    <property type="match status" value="1"/>
</dbReference>
<name>A0A1H9RVI8_9FIRM</name>
<dbReference type="Gene3D" id="1.10.150.240">
    <property type="entry name" value="Putative phosphatase, domain 2"/>
    <property type="match status" value="1"/>
</dbReference>
<dbReference type="SUPFAM" id="SSF56784">
    <property type="entry name" value="HAD-like"/>
    <property type="match status" value="1"/>
</dbReference>
<dbReference type="RefSeq" id="WP_022749275.1">
    <property type="nucleotide sequence ID" value="NZ_FOGW01000009.1"/>
</dbReference>
<evidence type="ECO:0000313" key="1">
    <source>
        <dbReference type="EMBL" id="SER76608.1"/>
    </source>
</evidence>
<dbReference type="InterPro" id="IPR006549">
    <property type="entry name" value="HAD-SF_hydro_IIIA"/>
</dbReference>
<gene>
    <name evidence="1" type="ORF">SAMN02910429_01025</name>
</gene>
<dbReference type="InterPro" id="IPR036412">
    <property type="entry name" value="HAD-like_sf"/>
</dbReference>
<dbReference type="GO" id="GO:0008967">
    <property type="term" value="F:phosphoglycolate phosphatase activity"/>
    <property type="evidence" value="ECO:0007669"/>
    <property type="project" value="TreeGrafter"/>
</dbReference>
<dbReference type="InterPro" id="IPR023198">
    <property type="entry name" value="PGP-like_dom2"/>
</dbReference>
<dbReference type="NCBIfam" id="TIGR01662">
    <property type="entry name" value="HAD-SF-IIIA"/>
    <property type="match status" value="1"/>
</dbReference>
<dbReference type="SFLD" id="SFLDS00003">
    <property type="entry name" value="Haloacid_Dehalogenase"/>
    <property type="match status" value="1"/>
</dbReference>
<dbReference type="Proteomes" id="UP000182471">
    <property type="component" value="Unassembled WGS sequence"/>
</dbReference>
<dbReference type="SFLD" id="SFLDG01129">
    <property type="entry name" value="C1.5:_HAD__Beta-PGM__Phosphata"/>
    <property type="match status" value="1"/>
</dbReference>
<protein>
    <submittedName>
        <fullName evidence="1">Phosphoglycolate phosphatase</fullName>
    </submittedName>
</protein>
<accession>A0A1H9RVI8</accession>
<reference evidence="2" key="1">
    <citation type="submission" date="2016-10" db="EMBL/GenBank/DDBJ databases">
        <authorList>
            <person name="Varghese N."/>
            <person name="Submissions S."/>
        </authorList>
    </citation>
    <scope>NUCLEOTIDE SEQUENCE [LARGE SCALE GENOMIC DNA]</scope>
    <source>
        <strain evidence="2">S1b</strain>
    </source>
</reference>
<dbReference type="Pfam" id="PF13419">
    <property type="entry name" value="HAD_2"/>
    <property type="match status" value="1"/>
</dbReference>
<dbReference type="SFLD" id="SFLDG01135">
    <property type="entry name" value="C1.5.6:_HAD__Beta-PGM__Phospha"/>
    <property type="match status" value="1"/>
</dbReference>
<dbReference type="FunFam" id="3.40.50.1000:FF:000022">
    <property type="entry name" value="Phosphoglycolate phosphatase"/>
    <property type="match status" value="1"/>
</dbReference>
<organism evidence="1 2">
    <name type="scientific">Lachnobacterium bovis</name>
    <dbReference type="NCBI Taxonomy" id="140626"/>
    <lineage>
        <taxon>Bacteria</taxon>
        <taxon>Bacillati</taxon>
        <taxon>Bacillota</taxon>
        <taxon>Clostridia</taxon>
        <taxon>Lachnospirales</taxon>
        <taxon>Lachnospiraceae</taxon>
        <taxon>Lachnobacterium</taxon>
    </lineage>
</organism>
<dbReference type="InterPro" id="IPR041492">
    <property type="entry name" value="HAD_2"/>
</dbReference>
<dbReference type="EMBL" id="FOGW01000009">
    <property type="protein sequence ID" value="SER76608.1"/>
    <property type="molecule type" value="Genomic_DNA"/>
</dbReference>
<keyword evidence="2" id="KW-1185">Reference proteome</keyword>
<dbReference type="AlphaFoldDB" id="A0A1H9RVI8"/>
<dbReference type="NCBIfam" id="TIGR01549">
    <property type="entry name" value="HAD-SF-IA-v1"/>
    <property type="match status" value="1"/>
</dbReference>
<sequence>MVVGSINKPKNLKAIIFDLDGTLLDTLEDLKNATNAALEYSNMPIRTLDEVRRFVGNGVRKLMERAVPGGCDNPKFEETYAYFREYYEIHCKENTKAYDGIYDLFEELKKLGYEIAIVSNKMDEAVKILNRDYFSEYVSVAIGENVKVAKKPAPDTVNKALEELNFSNEEAIYVGDSEVDIQTAQNAKMPCVSVKWGFRDENFLRENGGKCFIDKPSDLLEAIA</sequence>